<dbReference type="Proteomes" id="UP000835052">
    <property type="component" value="Unassembled WGS sequence"/>
</dbReference>
<keyword evidence="2" id="KW-1185">Reference proteome</keyword>
<accession>A0A8S1H540</accession>
<evidence type="ECO:0000313" key="1">
    <source>
        <dbReference type="EMBL" id="CAD6190273.1"/>
    </source>
</evidence>
<dbReference type="AlphaFoldDB" id="A0A8S1H540"/>
<protein>
    <submittedName>
        <fullName evidence="1">Uncharacterized protein</fullName>
    </submittedName>
</protein>
<sequence>MKRKDDVSAEIDAQPRPKLLAWDLRSLDQAEAGLEPLLPLPCNFFIGSHSRCRIKINRRTGLYWLRDQTVQDTLGVTSIKSLINVHSTPQT</sequence>
<organism evidence="1 2">
    <name type="scientific">Caenorhabditis auriculariae</name>
    <dbReference type="NCBI Taxonomy" id="2777116"/>
    <lineage>
        <taxon>Eukaryota</taxon>
        <taxon>Metazoa</taxon>
        <taxon>Ecdysozoa</taxon>
        <taxon>Nematoda</taxon>
        <taxon>Chromadorea</taxon>
        <taxon>Rhabditida</taxon>
        <taxon>Rhabditina</taxon>
        <taxon>Rhabditomorpha</taxon>
        <taxon>Rhabditoidea</taxon>
        <taxon>Rhabditidae</taxon>
        <taxon>Peloderinae</taxon>
        <taxon>Caenorhabditis</taxon>
    </lineage>
</organism>
<evidence type="ECO:0000313" key="2">
    <source>
        <dbReference type="Proteomes" id="UP000835052"/>
    </source>
</evidence>
<comment type="caution">
    <text evidence="1">The sequence shown here is derived from an EMBL/GenBank/DDBJ whole genome shotgun (WGS) entry which is preliminary data.</text>
</comment>
<proteinExistence type="predicted"/>
<name>A0A8S1H540_9PELO</name>
<gene>
    <name evidence="1" type="ORF">CAUJ_LOCUS6192</name>
</gene>
<dbReference type="EMBL" id="CAJGYM010000015">
    <property type="protein sequence ID" value="CAD6190273.1"/>
    <property type="molecule type" value="Genomic_DNA"/>
</dbReference>
<reference evidence="1" key="1">
    <citation type="submission" date="2020-10" db="EMBL/GenBank/DDBJ databases">
        <authorList>
            <person name="Kikuchi T."/>
        </authorList>
    </citation>
    <scope>NUCLEOTIDE SEQUENCE</scope>
    <source>
        <strain evidence="1">NKZ352</strain>
    </source>
</reference>